<protein>
    <submittedName>
        <fullName evidence="1">Os11g0573100 protein</fullName>
    </submittedName>
</protein>
<name>A0A0N7KT39_ORYSJ</name>
<proteinExistence type="predicted"/>
<evidence type="ECO:0000313" key="1">
    <source>
        <dbReference type="EMBL" id="BAF28493.1"/>
    </source>
</evidence>
<reference evidence="2" key="2">
    <citation type="journal article" date="2008" name="Nucleic Acids Res.">
        <title>The rice annotation project database (RAP-DB): 2008 update.</title>
        <authorList>
            <consortium name="The rice annotation project (RAP)"/>
        </authorList>
    </citation>
    <scope>GENOME REANNOTATION</scope>
    <source>
        <strain evidence="2">cv. Nipponbare</strain>
    </source>
</reference>
<evidence type="ECO:0000313" key="2">
    <source>
        <dbReference type="Proteomes" id="UP000000763"/>
    </source>
</evidence>
<dbReference type="OMA" id="WRSSYVM"/>
<dbReference type="Proteomes" id="UP000000763">
    <property type="component" value="Chromosome 11"/>
</dbReference>
<sequence>MVRSAAQSVGDGRGSAATLGMVGAWQRRSVGSPLCFHSWRSSYVMTSSLLSFLHVTAAVKRPGPWQRRRPSQGGATELSGIFLAPWLAWSPQREVDDGTTTLPSRG</sequence>
<gene>
    <name evidence="1" type="ordered locus">Os11g0573100</name>
</gene>
<accession>A0A0N7KT39</accession>
<dbReference type="AlphaFoldDB" id="A0A0N7KT39"/>
<dbReference type="EMBL" id="AP008217">
    <property type="protein sequence ID" value="BAF28493.1"/>
    <property type="molecule type" value="Genomic_DNA"/>
</dbReference>
<dbReference type="KEGG" id="dosa:Os11g0573100"/>
<dbReference type="Gramene" id="Os11t0573100-00">
    <property type="protein sequence ID" value="Os11t0573100-00"/>
    <property type="gene ID" value="Os11g0573100"/>
</dbReference>
<reference evidence="1 2" key="1">
    <citation type="journal article" date="2005" name="Nature">
        <title>The map-based sequence of the rice genome.</title>
        <authorList>
            <consortium name="International rice genome sequencing project (IRGSP)"/>
            <person name="Matsumoto T."/>
            <person name="Wu J."/>
            <person name="Kanamori H."/>
            <person name="Katayose Y."/>
            <person name="Fujisawa M."/>
            <person name="Namiki N."/>
            <person name="Mizuno H."/>
            <person name="Yamamoto K."/>
            <person name="Antonio B.A."/>
            <person name="Baba T."/>
            <person name="Sakata K."/>
            <person name="Nagamura Y."/>
            <person name="Aoki H."/>
            <person name="Arikawa K."/>
            <person name="Arita K."/>
            <person name="Bito T."/>
            <person name="Chiden Y."/>
            <person name="Fujitsuka N."/>
            <person name="Fukunaka R."/>
            <person name="Hamada M."/>
            <person name="Harada C."/>
            <person name="Hayashi A."/>
            <person name="Hijishita S."/>
            <person name="Honda M."/>
            <person name="Hosokawa S."/>
            <person name="Ichikawa Y."/>
            <person name="Idonuma A."/>
            <person name="Iijima M."/>
            <person name="Ikeda M."/>
            <person name="Ikeno M."/>
            <person name="Ito K."/>
            <person name="Ito S."/>
            <person name="Ito T."/>
            <person name="Ito Y."/>
            <person name="Ito Y."/>
            <person name="Iwabuchi A."/>
            <person name="Kamiya K."/>
            <person name="Karasawa W."/>
            <person name="Kurita K."/>
            <person name="Katagiri S."/>
            <person name="Kikuta A."/>
            <person name="Kobayashi H."/>
            <person name="Kobayashi N."/>
            <person name="Machita K."/>
            <person name="Maehara T."/>
            <person name="Masukawa M."/>
            <person name="Mizubayashi T."/>
            <person name="Mukai Y."/>
            <person name="Nagasaki H."/>
            <person name="Nagata Y."/>
            <person name="Naito S."/>
            <person name="Nakashima M."/>
            <person name="Nakama Y."/>
            <person name="Nakamichi Y."/>
            <person name="Nakamura M."/>
            <person name="Meguro A."/>
            <person name="Negishi M."/>
            <person name="Ohta I."/>
            <person name="Ohta T."/>
            <person name="Okamoto M."/>
            <person name="Ono N."/>
            <person name="Saji S."/>
            <person name="Sakaguchi M."/>
            <person name="Sakai K."/>
            <person name="Shibata M."/>
            <person name="Shimokawa T."/>
            <person name="Song J."/>
            <person name="Takazaki Y."/>
            <person name="Terasawa K."/>
            <person name="Tsugane M."/>
            <person name="Tsuji K."/>
            <person name="Ueda S."/>
            <person name="Waki K."/>
            <person name="Yamagata H."/>
            <person name="Yamamoto M."/>
            <person name="Yamamoto S."/>
            <person name="Yamane H."/>
            <person name="Yoshiki S."/>
            <person name="Yoshihara R."/>
            <person name="Yukawa K."/>
            <person name="Zhong H."/>
            <person name="Yano M."/>
            <person name="Yuan Q."/>
            <person name="Ouyang S."/>
            <person name="Liu J."/>
            <person name="Jones K.M."/>
            <person name="Gansberger K."/>
            <person name="Moffat K."/>
            <person name="Hill J."/>
            <person name="Bera J."/>
            <person name="Fadrosh D."/>
            <person name="Jin S."/>
            <person name="Johri S."/>
            <person name="Kim M."/>
            <person name="Overton L."/>
            <person name="Reardon M."/>
            <person name="Tsitrin T."/>
            <person name="Vuong H."/>
            <person name="Weaver B."/>
            <person name="Ciecko A."/>
            <person name="Tallon L."/>
            <person name="Jackson J."/>
            <person name="Pai G."/>
            <person name="Aken S.V."/>
            <person name="Utterback T."/>
            <person name="Reidmuller S."/>
            <person name="Feldblyum T."/>
            <person name="Hsiao J."/>
            <person name="Zismann V."/>
            <person name="Iobst S."/>
            <person name="de Vazeille A.R."/>
            <person name="Buell C.R."/>
            <person name="Ying K."/>
            <person name="Li Y."/>
            <person name="Lu T."/>
            <person name="Huang Y."/>
            <person name="Zhao Q."/>
            <person name="Feng Q."/>
            <person name="Zhang L."/>
            <person name="Zhu J."/>
            <person name="Weng Q."/>
            <person name="Mu J."/>
            <person name="Lu Y."/>
            <person name="Fan D."/>
            <person name="Liu Y."/>
            <person name="Guan J."/>
            <person name="Zhang Y."/>
            <person name="Yu S."/>
            <person name="Liu X."/>
            <person name="Zhang Y."/>
            <person name="Hong G."/>
            <person name="Han B."/>
            <person name="Choisne N."/>
            <person name="Demange N."/>
            <person name="Orjeda G."/>
            <person name="Samain S."/>
            <person name="Cattolico L."/>
            <person name="Pelletier E."/>
            <person name="Couloux A."/>
            <person name="Segurens B."/>
            <person name="Wincker P."/>
            <person name="D'Hont A."/>
            <person name="Scarpelli C."/>
            <person name="Weissenbach J."/>
            <person name="Salanoubat M."/>
            <person name="Quetier F."/>
            <person name="Yu Y."/>
            <person name="Kim H.R."/>
            <person name="Rambo T."/>
            <person name="Currie J."/>
            <person name="Collura K."/>
            <person name="Luo M."/>
            <person name="Yang T."/>
            <person name="Ammiraju J.S.S."/>
            <person name="Engler F."/>
            <person name="Soderlund C."/>
            <person name="Wing R.A."/>
            <person name="Palmer L.E."/>
            <person name="de la Bastide M."/>
            <person name="Spiegel L."/>
            <person name="Nascimento L."/>
            <person name="Zutavern T."/>
            <person name="O'Shaughnessy A."/>
            <person name="Dike S."/>
            <person name="Dedhia N."/>
            <person name="Preston R."/>
            <person name="Balija V."/>
            <person name="McCombie W.R."/>
            <person name="Chow T."/>
            <person name="Chen H."/>
            <person name="Chung M."/>
            <person name="Chen C."/>
            <person name="Shaw J."/>
            <person name="Wu H."/>
            <person name="Hsiao K."/>
            <person name="Chao Y."/>
            <person name="Chu M."/>
            <person name="Cheng C."/>
            <person name="Hour A."/>
            <person name="Lee P."/>
            <person name="Lin S."/>
            <person name="Lin Y."/>
            <person name="Liou J."/>
            <person name="Liu S."/>
            <person name="Hsing Y."/>
            <person name="Raghuvanshi S."/>
            <person name="Mohanty A."/>
            <person name="Bharti A.K."/>
            <person name="Gaur A."/>
            <person name="Gupta V."/>
            <person name="Kumar D."/>
            <person name="Ravi V."/>
            <person name="Vij S."/>
            <person name="Kapur A."/>
            <person name="Khurana P."/>
            <person name="Khurana P."/>
            <person name="Khurana J.P."/>
            <person name="Tyagi A.K."/>
            <person name="Gaikwad K."/>
            <person name="Singh A."/>
            <person name="Dalal V."/>
            <person name="Srivastava S."/>
            <person name="Dixit A."/>
            <person name="Pal A.K."/>
            <person name="Ghazi I.A."/>
            <person name="Yadav M."/>
            <person name="Pandit A."/>
            <person name="Bhargava A."/>
            <person name="Sureshbabu K."/>
            <person name="Batra K."/>
            <person name="Sharma T.R."/>
            <person name="Mohapatra T."/>
            <person name="Singh N.K."/>
            <person name="Messing J."/>
            <person name="Nelson A.B."/>
            <person name="Fuks G."/>
            <person name="Kavchok S."/>
            <person name="Keizer G."/>
            <person name="Linton E."/>
            <person name="Llaca V."/>
            <person name="Song R."/>
            <person name="Tanyolac B."/>
            <person name="Young S."/>
            <person name="Ho-Il K."/>
            <person name="Hahn J.H."/>
            <person name="Sangsakoo G."/>
            <person name="Vanavichit A."/>
            <person name="de Mattos Luiz.A.T."/>
            <person name="Zimmer P.D."/>
            <person name="Malone G."/>
            <person name="Dellagostin O."/>
            <person name="de Oliveira A.C."/>
            <person name="Bevan M."/>
            <person name="Bancroft I."/>
            <person name="Minx P."/>
            <person name="Cordum H."/>
            <person name="Wilson R."/>
            <person name="Cheng Z."/>
            <person name="Jin W."/>
            <person name="Jiang J."/>
            <person name="Leong S.A."/>
            <person name="Iwama H."/>
            <person name="Gojobori T."/>
            <person name="Itoh T."/>
            <person name="Niimura Y."/>
            <person name="Fujii Y."/>
            <person name="Habara T."/>
            <person name="Sakai H."/>
            <person name="Sato Y."/>
            <person name="Wilson G."/>
            <person name="Kumar K."/>
            <person name="McCouch S."/>
            <person name="Juretic N."/>
            <person name="Hoen D."/>
            <person name="Wright S."/>
            <person name="Bruskiewich R."/>
            <person name="Bureau T."/>
            <person name="Miyao A."/>
            <person name="Hirochika H."/>
            <person name="Nishikawa T."/>
            <person name="Kadowaki K."/>
            <person name="Sugiura M."/>
            <person name="Burr B."/>
            <person name="Sasaki T."/>
        </authorList>
    </citation>
    <scope>NUCLEOTIDE SEQUENCE [LARGE SCALE GENOMIC DNA]</scope>
    <source>
        <strain evidence="2">cv. Nipponbare</strain>
    </source>
</reference>
<organism evidence="1 2">
    <name type="scientific">Oryza sativa subsp. japonica</name>
    <name type="common">Rice</name>
    <dbReference type="NCBI Taxonomy" id="39947"/>
    <lineage>
        <taxon>Eukaryota</taxon>
        <taxon>Viridiplantae</taxon>
        <taxon>Streptophyta</taxon>
        <taxon>Embryophyta</taxon>
        <taxon>Tracheophyta</taxon>
        <taxon>Spermatophyta</taxon>
        <taxon>Magnoliopsida</taxon>
        <taxon>Liliopsida</taxon>
        <taxon>Poales</taxon>
        <taxon>Poaceae</taxon>
        <taxon>BOP clade</taxon>
        <taxon>Oryzoideae</taxon>
        <taxon>Oryzeae</taxon>
        <taxon>Oryzinae</taxon>
        <taxon>Oryza</taxon>
        <taxon>Oryza sativa</taxon>
    </lineage>
</organism>